<protein>
    <submittedName>
        <fullName evidence="3">Acyl-CoA reductase</fullName>
    </submittedName>
</protein>
<dbReference type="SUPFAM" id="SSF53720">
    <property type="entry name" value="ALDH-like"/>
    <property type="match status" value="1"/>
</dbReference>
<dbReference type="Gene3D" id="3.40.605.10">
    <property type="entry name" value="Aldehyde Dehydrogenase, Chain A, domain 1"/>
    <property type="match status" value="1"/>
</dbReference>
<dbReference type="InterPro" id="IPR016161">
    <property type="entry name" value="Ald_DH/histidinol_DH"/>
</dbReference>
<dbReference type="InterPro" id="IPR016162">
    <property type="entry name" value="Ald_DH_N"/>
</dbReference>
<dbReference type="PANTHER" id="PTHR11699">
    <property type="entry name" value="ALDEHYDE DEHYDROGENASE-RELATED"/>
    <property type="match status" value="1"/>
</dbReference>
<sequence>MTISTATTAQLDQMITELRDGERAWAREPLSSRRALLRQLQAAVAAHAEQWVRVAGGIKQLPTGSPLLGEEWTSGPWAVLGYVDALADTLARLEQGRDLLAGCRVGAAPGGRVSIGVLPYNTFDRLLLSGFRAEVWMEPGVTEQETRERAGLGLLAPERTGGVAVVMGAGNIFSIAPLDVLYQLYAYNRVVLLKLNPVADALLPVLAAVFAPFIDRGYLRIVAGDASVGDHLVTHAGVDAVHLTGSEATHDAIVWGTGEAARAAKATGTPRLDKPVTSELGGVSPTIVVPGRWSKADIRFQAEHVATQRLHNSGFNCVAAQIVIVSRDWPQRREFLAALRDAFANAPVRPAWYPGCDVRVSGARRSHPHFEAVGRTAERTVLWDLDLGDDAEPAFGTEYFGPVLGVAELPGTGMEFLDAAVDAANERLHGTLGANLVIDPRTRRQLGPRLREVIARLRYGTIGVNAWTGVGYLTARATWGAFPGHPLDDIASGRGVVHNSLLLHRPERTVVYGPFRPLPRSVMTGEFSLTPKPPWFLSNRTAATTGRRLTAFAARPRWSALPGIFASALRG</sequence>
<evidence type="ECO:0000259" key="2">
    <source>
        <dbReference type="Pfam" id="PF00171"/>
    </source>
</evidence>
<dbReference type="InterPro" id="IPR015590">
    <property type="entry name" value="Aldehyde_DH_dom"/>
</dbReference>
<feature type="domain" description="Aldehyde dehydrogenase" evidence="2">
    <location>
        <begin position="191"/>
        <end position="376"/>
    </location>
</feature>
<evidence type="ECO:0000313" key="4">
    <source>
        <dbReference type="Proteomes" id="UP000199629"/>
    </source>
</evidence>
<dbReference type="Pfam" id="PF00171">
    <property type="entry name" value="Aldedh"/>
    <property type="match status" value="1"/>
</dbReference>
<dbReference type="EMBL" id="FMCS01000003">
    <property type="protein sequence ID" value="SCE91310.1"/>
    <property type="molecule type" value="Genomic_DNA"/>
</dbReference>
<keyword evidence="1" id="KW-0560">Oxidoreductase</keyword>
<proteinExistence type="predicted"/>
<dbReference type="InterPro" id="IPR016163">
    <property type="entry name" value="Ald_DH_C"/>
</dbReference>
<name>A0A1C4W514_9ACTN</name>
<dbReference type="GO" id="GO:0016620">
    <property type="term" value="F:oxidoreductase activity, acting on the aldehyde or oxo group of donors, NAD or NADP as acceptor"/>
    <property type="evidence" value="ECO:0007669"/>
    <property type="project" value="InterPro"/>
</dbReference>
<keyword evidence="4" id="KW-1185">Reference proteome</keyword>
<gene>
    <name evidence="3" type="ORF">GA0070214_103222</name>
</gene>
<dbReference type="Proteomes" id="UP000199629">
    <property type="component" value="Unassembled WGS sequence"/>
</dbReference>
<dbReference type="RefSeq" id="WP_091261785.1">
    <property type="nucleotide sequence ID" value="NZ_FMCS01000003.1"/>
</dbReference>
<evidence type="ECO:0000256" key="1">
    <source>
        <dbReference type="ARBA" id="ARBA00023002"/>
    </source>
</evidence>
<accession>A0A1C4W514</accession>
<reference evidence="4" key="1">
    <citation type="submission" date="2016-06" db="EMBL/GenBank/DDBJ databases">
        <authorList>
            <person name="Varghese N."/>
            <person name="Submissions Spin"/>
        </authorList>
    </citation>
    <scope>NUCLEOTIDE SEQUENCE [LARGE SCALE GENOMIC DNA]</scope>
    <source>
        <strain evidence="4">DSM 45246</strain>
    </source>
</reference>
<dbReference type="Gene3D" id="3.40.309.10">
    <property type="entry name" value="Aldehyde Dehydrogenase, Chain A, domain 2"/>
    <property type="match status" value="1"/>
</dbReference>
<organism evidence="3 4">
    <name type="scientific">Micromonospora chaiyaphumensis</name>
    <dbReference type="NCBI Taxonomy" id="307119"/>
    <lineage>
        <taxon>Bacteria</taxon>
        <taxon>Bacillati</taxon>
        <taxon>Actinomycetota</taxon>
        <taxon>Actinomycetes</taxon>
        <taxon>Micromonosporales</taxon>
        <taxon>Micromonosporaceae</taxon>
        <taxon>Micromonospora</taxon>
    </lineage>
</organism>
<dbReference type="AlphaFoldDB" id="A0A1C4W514"/>
<evidence type="ECO:0000313" key="3">
    <source>
        <dbReference type="EMBL" id="SCE91310.1"/>
    </source>
</evidence>